<dbReference type="RefSeq" id="WP_054873540.1">
    <property type="nucleotide sequence ID" value="NZ_LKET01000016.1"/>
</dbReference>
<keyword evidence="1 3" id="KW-0658">Purine biosynthesis</keyword>
<evidence type="ECO:0000313" key="7">
    <source>
        <dbReference type="EMBL" id="KPU45924.1"/>
    </source>
</evidence>
<protein>
    <recommendedName>
        <fullName evidence="3 4">N5-carboxyaminoimidazole ribonucleotide mutase</fullName>
        <shortName evidence="3 4">N5-CAIR mutase</shortName>
        <ecNumber evidence="3 4">5.4.99.18</ecNumber>
    </recommendedName>
    <alternativeName>
        <fullName evidence="3">5-(carboxyamino)imidazole ribonucleotide mutase</fullName>
    </alternativeName>
</protein>
<comment type="pathway">
    <text evidence="3 4">Purine metabolism; IMP biosynthesis via de novo pathway; 5-amino-1-(5-phospho-D-ribosyl)imidazole-4-carboxylate from 5-amino-1-(5-phospho-D-ribosyl)imidazole (N5-CAIR route): step 2/2.</text>
</comment>
<dbReference type="InterPro" id="IPR033747">
    <property type="entry name" value="PurE_ClassI"/>
</dbReference>
<evidence type="ECO:0000259" key="6">
    <source>
        <dbReference type="SMART" id="SM01001"/>
    </source>
</evidence>
<dbReference type="InterPro" id="IPR000031">
    <property type="entry name" value="PurE_dom"/>
</dbReference>
<dbReference type="PANTHER" id="PTHR23046:SF2">
    <property type="entry name" value="PHOSPHORIBOSYLAMINOIMIDAZOLE CARBOXYLASE"/>
    <property type="match status" value="1"/>
</dbReference>
<dbReference type="Pfam" id="PF00731">
    <property type="entry name" value="AIRC"/>
    <property type="match status" value="1"/>
</dbReference>
<comment type="caution">
    <text evidence="7">The sequence shown here is derived from an EMBL/GenBank/DDBJ whole genome shotgun (WGS) entry which is preliminary data.</text>
</comment>
<gene>
    <name evidence="3 7" type="primary">purE</name>
    <name evidence="7" type="ORF">OXPF_03920</name>
</gene>
<dbReference type="PATRIC" id="fig|36849.3.peg.425"/>
<proteinExistence type="inferred from homology"/>
<comment type="catalytic activity">
    <reaction evidence="3 4">
        <text>5-carboxyamino-1-(5-phospho-D-ribosyl)imidazole + H(+) = 5-amino-1-(5-phospho-D-ribosyl)imidazole-4-carboxylate</text>
        <dbReference type="Rhea" id="RHEA:13193"/>
        <dbReference type="ChEBI" id="CHEBI:15378"/>
        <dbReference type="ChEBI" id="CHEBI:58730"/>
        <dbReference type="ChEBI" id="CHEBI:77657"/>
        <dbReference type="EC" id="5.4.99.18"/>
    </reaction>
</comment>
<dbReference type="EMBL" id="LKET01000016">
    <property type="protein sequence ID" value="KPU45924.1"/>
    <property type="molecule type" value="Genomic_DNA"/>
</dbReference>
<evidence type="ECO:0000256" key="3">
    <source>
        <dbReference type="HAMAP-Rule" id="MF_01929"/>
    </source>
</evidence>
<evidence type="ECO:0000256" key="2">
    <source>
        <dbReference type="ARBA" id="ARBA00023235"/>
    </source>
</evidence>
<dbReference type="PIRSF" id="PIRSF001338">
    <property type="entry name" value="AIR_carboxylase"/>
    <property type="match status" value="1"/>
</dbReference>
<comment type="function">
    <text evidence="3 4">Catalyzes the conversion of N5-carboxyaminoimidazole ribonucleotide (N5-CAIR) to 4-carboxy-5-aminoimidazole ribonucleotide (CAIR).</text>
</comment>
<dbReference type="STRING" id="36849.OXPF_03920"/>
<sequence length="167" mass="18055">MKVAIIMGSDSDYQIMKKSAEVLKKFGVDFEVSVISAHRDLDRLTTYIKSAKDNGIEVIIAGAGKAAHLPGVIAAMTTMPVIGVPIKSSTFDGMDALLSIVQMPPGIPVATVAVDGSDNAALLAVSILAMKYEVLEEKLISYRETMKSQVLEKDKKIKEEAEQIWKS</sequence>
<keyword evidence="2 3" id="KW-0413">Isomerase</keyword>
<dbReference type="NCBIfam" id="TIGR01162">
    <property type="entry name" value="purE"/>
    <property type="match status" value="1"/>
</dbReference>
<dbReference type="PANTHER" id="PTHR23046">
    <property type="entry name" value="PHOSPHORIBOSYLAMINOIMIDAZOLE CARBOXYLASE CATALYTIC SUBUNIT"/>
    <property type="match status" value="1"/>
</dbReference>
<accession>A0A0P8WDV6</accession>
<evidence type="ECO:0000256" key="1">
    <source>
        <dbReference type="ARBA" id="ARBA00022755"/>
    </source>
</evidence>
<organism evidence="7 8">
    <name type="scientific">Oxobacter pfennigii</name>
    <dbReference type="NCBI Taxonomy" id="36849"/>
    <lineage>
        <taxon>Bacteria</taxon>
        <taxon>Bacillati</taxon>
        <taxon>Bacillota</taxon>
        <taxon>Clostridia</taxon>
        <taxon>Eubacteriales</taxon>
        <taxon>Clostridiaceae</taxon>
        <taxon>Oxobacter</taxon>
    </lineage>
</organism>
<dbReference type="AlphaFoldDB" id="A0A0P8WDV6"/>
<dbReference type="HAMAP" id="MF_01929">
    <property type="entry name" value="PurE_classI"/>
    <property type="match status" value="1"/>
</dbReference>
<feature type="binding site" evidence="3 5">
    <location>
        <position position="39"/>
    </location>
    <ligand>
        <name>substrate</name>
    </ligand>
</feature>
<evidence type="ECO:0000313" key="8">
    <source>
        <dbReference type="Proteomes" id="UP000050326"/>
    </source>
</evidence>
<dbReference type="SUPFAM" id="SSF52255">
    <property type="entry name" value="N5-CAIR mutase (phosphoribosylaminoimidazole carboxylase, PurE)"/>
    <property type="match status" value="1"/>
</dbReference>
<evidence type="ECO:0000256" key="5">
    <source>
        <dbReference type="PIRSR" id="PIRSR001338-1"/>
    </source>
</evidence>
<name>A0A0P8WDV6_9CLOT</name>
<dbReference type="Proteomes" id="UP000050326">
    <property type="component" value="Unassembled WGS sequence"/>
</dbReference>
<comment type="similarity">
    <text evidence="3">Belongs to the AIR carboxylase family. Class I subfamily.</text>
</comment>
<feature type="domain" description="PurE" evidence="6">
    <location>
        <begin position="1"/>
        <end position="150"/>
    </location>
</feature>
<reference evidence="7 8" key="1">
    <citation type="submission" date="2015-09" db="EMBL/GenBank/DDBJ databases">
        <title>Genome sequence of Oxobacter pfennigii DSM 3222.</title>
        <authorList>
            <person name="Poehlein A."/>
            <person name="Bengelsdorf F.R."/>
            <person name="Schiel-Bengelsdorf B."/>
            <person name="Duerre P."/>
            <person name="Daniel R."/>
        </authorList>
    </citation>
    <scope>NUCLEOTIDE SEQUENCE [LARGE SCALE GENOMIC DNA]</scope>
    <source>
        <strain evidence="7 8">DSM 3222</strain>
    </source>
</reference>
<dbReference type="GO" id="GO:0034023">
    <property type="term" value="F:5-(carboxyamino)imidazole ribonucleotide mutase activity"/>
    <property type="evidence" value="ECO:0007669"/>
    <property type="project" value="UniProtKB-UniRule"/>
</dbReference>
<dbReference type="Gene3D" id="3.40.50.1970">
    <property type="match status" value="1"/>
</dbReference>
<evidence type="ECO:0000256" key="4">
    <source>
        <dbReference type="PIRNR" id="PIRNR001338"/>
    </source>
</evidence>
<feature type="binding site" evidence="3 5">
    <location>
        <position position="12"/>
    </location>
    <ligand>
        <name>substrate</name>
    </ligand>
</feature>
<dbReference type="OrthoDB" id="9791908at2"/>
<feature type="binding site" evidence="3 5">
    <location>
        <position position="9"/>
    </location>
    <ligand>
        <name>substrate</name>
    </ligand>
</feature>
<dbReference type="GO" id="GO:0006189">
    <property type="term" value="P:'de novo' IMP biosynthetic process"/>
    <property type="evidence" value="ECO:0007669"/>
    <property type="project" value="UniProtKB-UniRule"/>
</dbReference>
<keyword evidence="8" id="KW-1185">Reference proteome</keyword>
<dbReference type="SMART" id="SM01001">
    <property type="entry name" value="AIRC"/>
    <property type="match status" value="1"/>
</dbReference>
<dbReference type="EC" id="5.4.99.18" evidence="3 4"/>
<dbReference type="InterPro" id="IPR024694">
    <property type="entry name" value="PurE_prokaryotes"/>
</dbReference>
<dbReference type="UniPathway" id="UPA00074">
    <property type="reaction ID" value="UER00943"/>
</dbReference>